<feature type="chain" id="PRO_5012431719" evidence="1">
    <location>
        <begin position="24"/>
        <end position="131"/>
    </location>
</feature>
<protein>
    <submittedName>
        <fullName evidence="2">Uncharacterized protein</fullName>
    </submittedName>
</protein>
<evidence type="ECO:0000313" key="2">
    <source>
        <dbReference type="EMBL" id="SHE77711.1"/>
    </source>
</evidence>
<gene>
    <name evidence="2" type="ORF">SAMN02745206_00810</name>
</gene>
<proteinExistence type="predicted"/>
<dbReference type="RefSeq" id="WP_073037210.1">
    <property type="nucleotide sequence ID" value="NZ_FQVB01000007.1"/>
</dbReference>
<feature type="signal peptide" evidence="1">
    <location>
        <begin position="1"/>
        <end position="23"/>
    </location>
</feature>
<evidence type="ECO:0000256" key="1">
    <source>
        <dbReference type="SAM" id="SignalP"/>
    </source>
</evidence>
<keyword evidence="3" id="KW-1185">Reference proteome</keyword>
<dbReference type="Proteomes" id="UP000184076">
    <property type="component" value="Unassembled WGS sequence"/>
</dbReference>
<dbReference type="AlphaFoldDB" id="A0A1M4W8X1"/>
<name>A0A1M4W8X1_9BACT</name>
<evidence type="ECO:0000313" key="3">
    <source>
        <dbReference type="Proteomes" id="UP000184076"/>
    </source>
</evidence>
<dbReference type="EMBL" id="FQVB01000007">
    <property type="protein sequence ID" value="SHE77711.1"/>
    <property type="molecule type" value="Genomic_DNA"/>
</dbReference>
<keyword evidence="1" id="KW-0732">Signal</keyword>
<reference evidence="3" key="1">
    <citation type="submission" date="2016-11" db="EMBL/GenBank/DDBJ databases">
        <authorList>
            <person name="Varghese N."/>
            <person name="Submissions S."/>
        </authorList>
    </citation>
    <scope>NUCLEOTIDE SEQUENCE [LARGE SCALE GENOMIC DNA]</scope>
    <source>
        <strain evidence="3">DSM 9756</strain>
    </source>
</reference>
<accession>A0A1M4W8X1</accession>
<organism evidence="2 3">
    <name type="scientific">Desulfacinum infernum DSM 9756</name>
    <dbReference type="NCBI Taxonomy" id="1121391"/>
    <lineage>
        <taxon>Bacteria</taxon>
        <taxon>Pseudomonadati</taxon>
        <taxon>Thermodesulfobacteriota</taxon>
        <taxon>Syntrophobacteria</taxon>
        <taxon>Syntrophobacterales</taxon>
        <taxon>Syntrophobacteraceae</taxon>
        <taxon>Desulfacinum</taxon>
    </lineage>
</organism>
<sequence length="131" mass="14663">MKFRLFGIIGLLAVLLVPMIGSAATVEGTIQGFQCVTQGKTCPVGKEDPVIAVERVFVVLADGGSYFFVSNLDRAVLSRYVNEMVRVEGNLHEKYNSITAEKLHVLRDGKWETRWTREAQEAAWKELQMGM</sequence>
<dbReference type="OrthoDB" id="5520430at2"/>